<reference evidence="2 3" key="1">
    <citation type="journal article" date="2023" name="Commun. Biol.">
        <title>Genome analysis of Parmales, the sister group of diatoms, reveals the evolutionary specialization of diatoms from phago-mixotrophs to photoautotrophs.</title>
        <authorList>
            <person name="Ban H."/>
            <person name="Sato S."/>
            <person name="Yoshikawa S."/>
            <person name="Yamada K."/>
            <person name="Nakamura Y."/>
            <person name="Ichinomiya M."/>
            <person name="Sato N."/>
            <person name="Blanc-Mathieu R."/>
            <person name="Endo H."/>
            <person name="Kuwata A."/>
            <person name="Ogata H."/>
        </authorList>
    </citation>
    <scope>NUCLEOTIDE SEQUENCE [LARGE SCALE GENOMIC DNA]</scope>
</reference>
<accession>A0ABQ6MDM3</accession>
<feature type="transmembrane region" description="Helical" evidence="1">
    <location>
        <begin position="145"/>
        <end position="165"/>
    </location>
</feature>
<dbReference type="PROSITE" id="PS50244">
    <property type="entry name" value="S5A_REDUCTASE"/>
    <property type="match status" value="1"/>
</dbReference>
<name>A0ABQ6MDM3_9STRA</name>
<evidence type="ECO:0000313" key="2">
    <source>
        <dbReference type="EMBL" id="GMI24402.1"/>
    </source>
</evidence>
<sequence>MIRLLVVLIFCGGITIGLLYGAANDTWPESSSLGCMNQSTILFITALVAYGVNWIVFVPAAIAQTEKYYDFTGSVTYFSATIISLLLGAGVSCSDVGVSFHPRAVLQSFFVLIWCVRLGSFLFARIKKDGKDGRFDEIKINPPRFLGAWTIQGAWVFFTALPVFLVNSSGSDKAICANDVIGWLVWAFGFAIEVIADNQKGAFAANPANKGKYINEGLWYYSRHPNYFGEMTLWFGQFIAATAVMEGSQYCTIFSPFFVIFLLMKVSGVPMLEKRGEEKFKGDTGYALYVLNTSCIIPLPKGTKTEVPQEKLLQEQTQVNTV</sequence>
<dbReference type="Pfam" id="PF06966">
    <property type="entry name" value="DUF1295"/>
    <property type="match status" value="1"/>
</dbReference>
<feature type="transmembrane region" description="Helical" evidence="1">
    <location>
        <begin position="75"/>
        <end position="92"/>
    </location>
</feature>
<proteinExistence type="predicted"/>
<dbReference type="InterPro" id="IPR010721">
    <property type="entry name" value="UstE-like"/>
</dbReference>
<dbReference type="Gene3D" id="1.20.120.1630">
    <property type="match status" value="1"/>
</dbReference>
<evidence type="ECO:0008006" key="4">
    <source>
        <dbReference type="Google" id="ProtNLM"/>
    </source>
</evidence>
<feature type="transmembrane region" description="Helical" evidence="1">
    <location>
        <begin position="104"/>
        <end position="124"/>
    </location>
</feature>
<keyword evidence="1" id="KW-0812">Transmembrane</keyword>
<keyword evidence="3" id="KW-1185">Reference proteome</keyword>
<keyword evidence="1" id="KW-1133">Transmembrane helix</keyword>
<dbReference type="EMBL" id="BRYB01000167">
    <property type="protein sequence ID" value="GMI24402.1"/>
    <property type="molecule type" value="Genomic_DNA"/>
</dbReference>
<gene>
    <name evidence="2" type="ORF">TeGR_g974</name>
</gene>
<protein>
    <recommendedName>
        <fullName evidence="4">Steroid 5-alpha reductase C-terminal domain-containing protein</fullName>
    </recommendedName>
</protein>
<feature type="transmembrane region" description="Helical" evidence="1">
    <location>
        <begin position="40"/>
        <end position="63"/>
    </location>
</feature>
<feature type="transmembrane region" description="Helical" evidence="1">
    <location>
        <begin position="253"/>
        <end position="272"/>
    </location>
</feature>
<dbReference type="Proteomes" id="UP001165060">
    <property type="component" value="Unassembled WGS sequence"/>
</dbReference>
<evidence type="ECO:0000256" key="1">
    <source>
        <dbReference type="SAM" id="Phobius"/>
    </source>
</evidence>
<evidence type="ECO:0000313" key="3">
    <source>
        <dbReference type="Proteomes" id="UP001165060"/>
    </source>
</evidence>
<organism evidence="2 3">
    <name type="scientific">Tetraparma gracilis</name>
    <dbReference type="NCBI Taxonomy" id="2962635"/>
    <lineage>
        <taxon>Eukaryota</taxon>
        <taxon>Sar</taxon>
        <taxon>Stramenopiles</taxon>
        <taxon>Ochrophyta</taxon>
        <taxon>Bolidophyceae</taxon>
        <taxon>Parmales</taxon>
        <taxon>Triparmaceae</taxon>
        <taxon>Tetraparma</taxon>
    </lineage>
</organism>
<keyword evidence="1" id="KW-0472">Membrane</keyword>
<dbReference type="PANTHER" id="PTHR32251">
    <property type="entry name" value="3-OXO-5-ALPHA-STEROID 4-DEHYDROGENASE"/>
    <property type="match status" value="1"/>
</dbReference>
<dbReference type="PANTHER" id="PTHR32251:SF17">
    <property type="entry name" value="STEROID 5-ALPHA REDUCTASE C-TERMINAL DOMAIN-CONTAINING PROTEIN"/>
    <property type="match status" value="1"/>
</dbReference>
<comment type="caution">
    <text evidence="2">The sequence shown here is derived from an EMBL/GenBank/DDBJ whole genome shotgun (WGS) entry which is preliminary data.</text>
</comment>